<dbReference type="SUPFAM" id="SSF50630">
    <property type="entry name" value="Acid proteases"/>
    <property type="match status" value="1"/>
</dbReference>
<dbReference type="VEuPathDB" id="FungiDB:CLUG_03228"/>
<evidence type="ECO:0000313" key="5">
    <source>
        <dbReference type="Proteomes" id="UP000007703"/>
    </source>
</evidence>
<feature type="domain" description="Peptidase A1" evidence="3">
    <location>
        <begin position="55"/>
        <end position="356"/>
    </location>
</feature>
<keyword evidence="1" id="KW-1015">Disulfide bond</keyword>
<reference evidence="4 5" key="1">
    <citation type="journal article" date="2009" name="Nature">
        <title>Evolution of pathogenicity and sexual reproduction in eight Candida genomes.</title>
        <authorList>
            <person name="Butler G."/>
            <person name="Rasmussen M.D."/>
            <person name="Lin M.F."/>
            <person name="Santos M.A."/>
            <person name="Sakthikumar S."/>
            <person name="Munro C.A."/>
            <person name="Rheinbay E."/>
            <person name="Grabherr M."/>
            <person name="Forche A."/>
            <person name="Reedy J.L."/>
            <person name="Agrafioti I."/>
            <person name="Arnaud M.B."/>
            <person name="Bates S."/>
            <person name="Brown A.J."/>
            <person name="Brunke S."/>
            <person name="Costanzo M.C."/>
            <person name="Fitzpatrick D.A."/>
            <person name="de Groot P.W."/>
            <person name="Harris D."/>
            <person name="Hoyer L.L."/>
            <person name="Hube B."/>
            <person name="Klis F.M."/>
            <person name="Kodira C."/>
            <person name="Lennard N."/>
            <person name="Logue M.E."/>
            <person name="Martin R."/>
            <person name="Neiman A.M."/>
            <person name="Nikolaou E."/>
            <person name="Quail M.A."/>
            <person name="Quinn J."/>
            <person name="Santos M.C."/>
            <person name="Schmitzberger F.F."/>
            <person name="Sherlock G."/>
            <person name="Shah P."/>
            <person name="Silverstein K.A."/>
            <person name="Skrzypek M.S."/>
            <person name="Soll D."/>
            <person name="Staggs R."/>
            <person name="Stansfield I."/>
            <person name="Stumpf M.P."/>
            <person name="Sudbery P.E."/>
            <person name="Srikantha T."/>
            <person name="Zeng Q."/>
            <person name="Berman J."/>
            <person name="Berriman M."/>
            <person name="Heitman J."/>
            <person name="Gow N.A."/>
            <person name="Lorenz M.C."/>
            <person name="Birren B.W."/>
            <person name="Kellis M."/>
            <person name="Cuomo C.A."/>
        </authorList>
    </citation>
    <scope>NUCLEOTIDE SEQUENCE [LARGE SCALE GENOMIC DNA]</scope>
    <source>
        <strain evidence="4 5">ATCC 42720</strain>
    </source>
</reference>
<evidence type="ECO:0000313" key="4">
    <source>
        <dbReference type="EMBL" id="EEQ39100.1"/>
    </source>
</evidence>
<sequence>MASIAGIFLFFPSFLSFCSFHCFFNLLMRWAILLPIATAAAQFTYRSLNKTDEVLDQTPGVSISSQSVEVYFGLGQSALLIPPVMNGTNGGKVLRPSFNDSDYTYHNSYTDDPLFGNDKVVVNGFELQNFTFEDYNSPLQNLDMVYVGLALSSYYSEGDEISVLDSLQNSGYISTRSFSLFPRRSSPQNMSDALFGAVDHGRYEAPLIKFKNLGDYSEALDDFDYPTLLMDGMSGYNFSIATQHPVEITENKWNFPRDYHGALENYFSSRYGFNISSPEVPCSIKDSVETLSFYFSGVEYRMSEADLFISIDYEGSTICAFLGFAEDYSGSFQIGRAMFSDHYMVVDYDHDEIAIAPTATKSNPETIEQIVTGIPSAIPAKYYNTTTPYYGTESAVHVTYSMYTGSQETTSSSTPTETKSGDGTKSSSSKAGGNKNAGGILVFISCALGALMMY</sequence>
<organism evidence="4 5">
    <name type="scientific">Clavispora lusitaniae (strain ATCC 42720)</name>
    <name type="common">Yeast</name>
    <name type="synonym">Candida lusitaniae</name>
    <dbReference type="NCBI Taxonomy" id="306902"/>
    <lineage>
        <taxon>Eukaryota</taxon>
        <taxon>Fungi</taxon>
        <taxon>Dikarya</taxon>
        <taxon>Ascomycota</taxon>
        <taxon>Saccharomycotina</taxon>
        <taxon>Pichiomycetes</taxon>
        <taxon>Metschnikowiaceae</taxon>
        <taxon>Clavispora</taxon>
    </lineage>
</organism>
<dbReference type="AlphaFoldDB" id="C4Y4Z4"/>
<proteinExistence type="predicted"/>
<evidence type="ECO:0000256" key="2">
    <source>
        <dbReference type="SAM" id="MobiDB-lite"/>
    </source>
</evidence>
<dbReference type="InterPro" id="IPR021109">
    <property type="entry name" value="Peptidase_aspartic_dom_sf"/>
</dbReference>
<dbReference type="Gene3D" id="2.40.70.10">
    <property type="entry name" value="Acid Proteases"/>
    <property type="match status" value="2"/>
</dbReference>
<evidence type="ECO:0000256" key="1">
    <source>
        <dbReference type="ARBA" id="ARBA00023157"/>
    </source>
</evidence>
<dbReference type="InParanoid" id="C4Y4Z4"/>
<dbReference type="HOGENOM" id="CLU_578705_0_0_1"/>
<gene>
    <name evidence="4" type="ORF">CLUG_03228</name>
</gene>
<dbReference type="Proteomes" id="UP000007703">
    <property type="component" value="Unassembled WGS sequence"/>
</dbReference>
<dbReference type="PROSITE" id="PS51767">
    <property type="entry name" value="PEPTIDASE_A1"/>
    <property type="match status" value="1"/>
</dbReference>
<accession>C4Y4Z4</accession>
<dbReference type="KEGG" id="clu:CLUG_03228"/>
<dbReference type="GO" id="GO:0004190">
    <property type="term" value="F:aspartic-type endopeptidase activity"/>
    <property type="evidence" value="ECO:0007669"/>
    <property type="project" value="UniProtKB-ARBA"/>
</dbReference>
<name>C4Y4Z4_CLAL4</name>
<feature type="region of interest" description="Disordered" evidence="2">
    <location>
        <begin position="406"/>
        <end position="433"/>
    </location>
</feature>
<dbReference type="GeneID" id="8496644"/>
<dbReference type="InterPro" id="IPR033121">
    <property type="entry name" value="PEPTIDASE_A1"/>
</dbReference>
<dbReference type="Pfam" id="PF00026">
    <property type="entry name" value="Asp"/>
    <property type="match status" value="1"/>
</dbReference>
<protein>
    <recommendedName>
        <fullName evidence="3">Peptidase A1 domain-containing protein</fullName>
    </recommendedName>
</protein>
<evidence type="ECO:0000259" key="3">
    <source>
        <dbReference type="PROSITE" id="PS51767"/>
    </source>
</evidence>
<dbReference type="EMBL" id="CH408079">
    <property type="protein sequence ID" value="EEQ39100.1"/>
    <property type="molecule type" value="Genomic_DNA"/>
</dbReference>